<dbReference type="RefSeq" id="WP_169103394.1">
    <property type="nucleotide sequence ID" value="NZ_JABBVZ010000321.1"/>
</dbReference>
<gene>
    <name evidence="2" type="ORF">HIJ39_23275</name>
</gene>
<keyword evidence="2" id="KW-0067">ATP-binding</keyword>
<dbReference type="GO" id="GO:0006260">
    <property type="term" value="P:DNA replication"/>
    <property type="evidence" value="ECO:0007669"/>
    <property type="project" value="TreeGrafter"/>
</dbReference>
<evidence type="ECO:0000313" key="2">
    <source>
        <dbReference type="EMBL" id="NMP25216.1"/>
    </source>
</evidence>
<evidence type="ECO:0000313" key="3">
    <source>
        <dbReference type="Proteomes" id="UP000533476"/>
    </source>
</evidence>
<reference evidence="2 3" key="1">
    <citation type="submission" date="2020-04" db="EMBL/GenBank/DDBJ databases">
        <authorList>
            <person name="Zhang R."/>
            <person name="Schippers A."/>
        </authorList>
    </citation>
    <scope>NUCLEOTIDE SEQUENCE [LARGE SCALE GENOMIC DNA]</scope>
    <source>
        <strain evidence="2 3">DSM 109850</strain>
    </source>
</reference>
<comment type="caution">
    <text evidence="2">The sequence shown here is derived from an EMBL/GenBank/DDBJ whole genome shotgun (WGS) entry which is preliminary data.</text>
</comment>
<evidence type="ECO:0000259" key="1">
    <source>
        <dbReference type="SMART" id="SM00382"/>
    </source>
</evidence>
<accession>A0A7Y0Q5L7</accession>
<dbReference type="AlphaFoldDB" id="A0A7Y0Q5L7"/>
<dbReference type="Proteomes" id="UP000533476">
    <property type="component" value="Unassembled WGS sequence"/>
</dbReference>
<dbReference type="PANTHER" id="PTHR30050:SF4">
    <property type="entry name" value="ATP-BINDING PROTEIN RV3427C IN INSERTION SEQUENCE-RELATED"/>
    <property type="match status" value="1"/>
</dbReference>
<dbReference type="SMART" id="SM00382">
    <property type="entry name" value="AAA"/>
    <property type="match status" value="1"/>
</dbReference>
<organism evidence="2 3">
    <name type="scientific">Sulfobacillus harzensis</name>
    <dbReference type="NCBI Taxonomy" id="2729629"/>
    <lineage>
        <taxon>Bacteria</taxon>
        <taxon>Bacillati</taxon>
        <taxon>Bacillota</taxon>
        <taxon>Clostridia</taxon>
        <taxon>Eubacteriales</taxon>
        <taxon>Clostridiales Family XVII. Incertae Sedis</taxon>
        <taxon>Sulfobacillus</taxon>
    </lineage>
</organism>
<dbReference type="GO" id="GO:0005524">
    <property type="term" value="F:ATP binding"/>
    <property type="evidence" value="ECO:0007669"/>
    <property type="project" value="UniProtKB-KW"/>
</dbReference>
<name>A0A7Y0Q5L7_9FIRM</name>
<dbReference type="Gene3D" id="3.40.50.300">
    <property type="entry name" value="P-loop containing nucleotide triphosphate hydrolases"/>
    <property type="match status" value="1"/>
</dbReference>
<sequence length="182" mass="20362">SPEAVDYQVPRGLDRGQFQQLLTGQWIMAHHTVLLTGPAGCGKTFLACALGHAACRQDRRVRYIRLSRLLGELLVARLEHTYPQALKAWAQVELLILDDWGEPLNADQARDLWEILDDRYQRAATIVTSQVPVNQWHSLFADATIADAVLDRVVHQAYRIELRGESLRKTLPPAAASGTTES</sequence>
<dbReference type="Pfam" id="PF01695">
    <property type="entry name" value="IstB_IS21"/>
    <property type="match status" value="1"/>
</dbReference>
<keyword evidence="2" id="KW-0547">Nucleotide-binding</keyword>
<dbReference type="CDD" id="cd00009">
    <property type="entry name" value="AAA"/>
    <property type="match status" value="1"/>
</dbReference>
<dbReference type="SUPFAM" id="SSF52540">
    <property type="entry name" value="P-loop containing nucleoside triphosphate hydrolases"/>
    <property type="match status" value="1"/>
</dbReference>
<dbReference type="InterPro" id="IPR003593">
    <property type="entry name" value="AAA+_ATPase"/>
</dbReference>
<dbReference type="InterPro" id="IPR002611">
    <property type="entry name" value="IstB_ATP-bd"/>
</dbReference>
<feature type="non-terminal residue" evidence="2">
    <location>
        <position position="1"/>
    </location>
</feature>
<dbReference type="InterPro" id="IPR027417">
    <property type="entry name" value="P-loop_NTPase"/>
</dbReference>
<dbReference type="PANTHER" id="PTHR30050">
    <property type="entry name" value="CHROMOSOMAL REPLICATION INITIATOR PROTEIN DNAA"/>
    <property type="match status" value="1"/>
</dbReference>
<proteinExistence type="predicted"/>
<dbReference type="EMBL" id="JABBVZ010000321">
    <property type="protein sequence ID" value="NMP25216.1"/>
    <property type="molecule type" value="Genomic_DNA"/>
</dbReference>
<protein>
    <submittedName>
        <fullName evidence="2">ATP-binding protein</fullName>
    </submittedName>
</protein>
<keyword evidence="3" id="KW-1185">Reference proteome</keyword>
<feature type="domain" description="AAA+ ATPase" evidence="1">
    <location>
        <begin position="29"/>
        <end position="161"/>
    </location>
</feature>